<organism evidence="1 2">
    <name type="scientific">Lithospermum erythrorhizon</name>
    <name type="common">Purple gromwell</name>
    <name type="synonym">Lithospermum officinale var. erythrorhizon</name>
    <dbReference type="NCBI Taxonomy" id="34254"/>
    <lineage>
        <taxon>Eukaryota</taxon>
        <taxon>Viridiplantae</taxon>
        <taxon>Streptophyta</taxon>
        <taxon>Embryophyta</taxon>
        <taxon>Tracheophyta</taxon>
        <taxon>Spermatophyta</taxon>
        <taxon>Magnoliopsida</taxon>
        <taxon>eudicotyledons</taxon>
        <taxon>Gunneridae</taxon>
        <taxon>Pentapetalae</taxon>
        <taxon>asterids</taxon>
        <taxon>lamiids</taxon>
        <taxon>Boraginales</taxon>
        <taxon>Boraginaceae</taxon>
        <taxon>Boraginoideae</taxon>
        <taxon>Lithospermeae</taxon>
        <taxon>Lithospermum</taxon>
    </lineage>
</organism>
<proteinExistence type="predicted"/>
<dbReference type="Proteomes" id="UP001454036">
    <property type="component" value="Unassembled WGS sequence"/>
</dbReference>
<sequence>MAKRKSHLTIEESPPEIGAAIFDFFKQRGLGLSISTSIPIDFPPSTIPITSDPLSSLPTLAHSSVVPDIASPTPILSTSSPSVHTHPILPAPIYTTTSVPPAPPPPLTPLIHAHHYISLKLTNTNYRN</sequence>
<dbReference type="AlphaFoldDB" id="A0AAV3RJ14"/>
<dbReference type="EMBL" id="BAABME010010116">
    <property type="protein sequence ID" value="GAA0176404.1"/>
    <property type="molecule type" value="Genomic_DNA"/>
</dbReference>
<name>A0AAV3RJ14_LITER</name>
<gene>
    <name evidence="1" type="ORF">LIER_29405</name>
</gene>
<reference evidence="1 2" key="1">
    <citation type="submission" date="2024-01" db="EMBL/GenBank/DDBJ databases">
        <title>The complete chloroplast genome sequence of Lithospermum erythrorhizon: insights into the phylogenetic relationship among Boraginaceae species and the maternal lineages of purple gromwells.</title>
        <authorList>
            <person name="Okada T."/>
            <person name="Watanabe K."/>
        </authorList>
    </citation>
    <scope>NUCLEOTIDE SEQUENCE [LARGE SCALE GENOMIC DNA]</scope>
</reference>
<evidence type="ECO:0000313" key="2">
    <source>
        <dbReference type="Proteomes" id="UP001454036"/>
    </source>
</evidence>
<comment type="caution">
    <text evidence="1">The sequence shown here is derived from an EMBL/GenBank/DDBJ whole genome shotgun (WGS) entry which is preliminary data.</text>
</comment>
<evidence type="ECO:0000313" key="1">
    <source>
        <dbReference type="EMBL" id="GAA0176404.1"/>
    </source>
</evidence>
<keyword evidence="2" id="KW-1185">Reference proteome</keyword>
<protein>
    <submittedName>
        <fullName evidence="1">Uncharacterized protein</fullName>
    </submittedName>
</protein>
<accession>A0AAV3RJ14</accession>